<comment type="caution">
    <text evidence="2">The sequence shown here is derived from an EMBL/GenBank/DDBJ whole genome shotgun (WGS) entry which is preliminary data.</text>
</comment>
<name>A0A3N9WTZ3_9ACTN</name>
<evidence type="ECO:0000256" key="1">
    <source>
        <dbReference type="SAM" id="MobiDB-lite"/>
    </source>
</evidence>
<evidence type="ECO:0000313" key="3">
    <source>
        <dbReference type="Proteomes" id="UP000282312"/>
    </source>
</evidence>
<feature type="region of interest" description="Disordered" evidence="1">
    <location>
        <begin position="48"/>
        <end position="69"/>
    </location>
</feature>
<dbReference type="OrthoDB" id="3391603at2"/>
<gene>
    <name evidence="2" type="ORF">DLJ59_10195</name>
</gene>
<keyword evidence="3" id="KW-1185">Reference proteome</keyword>
<feature type="region of interest" description="Disordered" evidence="1">
    <location>
        <begin position="1"/>
        <end position="20"/>
    </location>
</feature>
<dbReference type="AlphaFoldDB" id="A0A3N9WTZ3"/>
<accession>A0A3N9WTZ3</accession>
<proteinExistence type="predicted"/>
<dbReference type="EMBL" id="QGSZ01000176">
    <property type="protein sequence ID" value="RQX04281.1"/>
    <property type="molecule type" value="Genomic_DNA"/>
</dbReference>
<reference evidence="2 3" key="1">
    <citation type="submission" date="2018-05" db="EMBL/GenBank/DDBJ databases">
        <title>Micromonospora from Atacama Desert.</title>
        <authorList>
            <person name="Carro L."/>
            <person name="Goodfellow M."/>
            <person name="Klenk H.-P."/>
        </authorList>
    </citation>
    <scope>NUCLEOTIDE SEQUENCE [LARGE SCALE GENOMIC DNA]</scope>
    <source>
        <strain evidence="2 3">LB39</strain>
    </source>
</reference>
<sequence>MDSEYHVSSHDWPAGTGADDLTLDQANEVFDLFDTYYSMAIQGLSTVPIPLPKPPQLSEGTTPRTIDGS</sequence>
<evidence type="ECO:0000313" key="2">
    <source>
        <dbReference type="EMBL" id="RQX04281.1"/>
    </source>
</evidence>
<feature type="compositionally biased region" description="Polar residues" evidence="1">
    <location>
        <begin position="58"/>
        <end position="69"/>
    </location>
</feature>
<dbReference type="Proteomes" id="UP000282312">
    <property type="component" value="Unassembled WGS sequence"/>
</dbReference>
<protein>
    <submittedName>
        <fullName evidence="2">Uncharacterized protein</fullName>
    </submittedName>
</protein>
<dbReference type="RefSeq" id="WP_124772247.1">
    <property type="nucleotide sequence ID" value="NZ_JBEZFR010000003.1"/>
</dbReference>
<organism evidence="2 3">
    <name type="scientific">Micromonospora inaquosa</name>
    <dbReference type="NCBI Taxonomy" id="2203716"/>
    <lineage>
        <taxon>Bacteria</taxon>
        <taxon>Bacillati</taxon>
        <taxon>Actinomycetota</taxon>
        <taxon>Actinomycetes</taxon>
        <taxon>Micromonosporales</taxon>
        <taxon>Micromonosporaceae</taxon>
        <taxon>Micromonospora</taxon>
    </lineage>
</organism>